<gene>
    <name evidence="2" type="ORF">DILT_LOCUS7926</name>
</gene>
<sequence>MSTDRPTENETLSTASSTENNILFTEQLPNKVTLSTETSAEKKTTSTEEPTEKKTLNVEIPPEWLLYKDIHYNRYCARQNVTKTAYGYASVIQQLNWFMDDKEQASTRL</sequence>
<evidence type="ECO:0000256" key="1">
    <source>
        <dbReference type="SAM" id="MobiDB-lite"/>
    </source>
</evidence>
<accession>A0A3P7L3W3</accession>
<keyword evidence="3" id="KW-1185">Reference proteome</keyword>
<dbReference type="AlphaFoldDB" id="A0A3P7L3W3"/>
<reference evidence="2 3" key="1">
    <citation type="submission" date="2018-11" db="EMBL/GenBank/DDBJ databases">
        <authorList>
            <consortium name="Pathogen Informatics"/>
        </authorList>
    </citation>
    <scope>NUCLEOTIDE SEQUENCE [LARGE SCALE GENOMIC DNA]</scope>
</reference>
<feature type="compositionally biased region" description="Basic and acidic residues" evidence="1">
    <location>
        <begin position="39"/>
        <end position="54"/>
    </location>
</feature>
<protein>
    <submittedName>
        <fullName evidence="2">Uncharacterized protein</fullName>
    </submittedName>
</protein>
<evidence type="ECO:0000313" key="3">
    <source>
        <dbReference type="Proteomes" id="UP000281553"/>
    </source>
</evidence>
<evidence type="ECO:0000313" key="2">
    <source>
        <dbReference type="EMBL" id="VDN12095.1"/>
    </source>
</evidence>
<organism evidence="2 3">
    <name type="scientific">Dibothriocephalus latus</name>
    <name type="common">Fish tapeworm</name>
    <name type="synonym">Diphyllobothrium latum</name>
    <dbReference type="NCBI Taxonomy" id="60516"/>
    <lineage>
        <taxon>Eukaryota</taxon>
        <taxon>Metazoa</taxon>
        <taxon>Spiralia</taxon>
        <taxon>Lophotrochozoa</taxon>
        <taxon>Platyhelminthes</taxon>
        <taxon>Cestoda</taxon>
        <taxon>Eucestoda</taxon>
        <taxon>Diphyllobothriidea</taxon>
        <taxon>Diphyllobothriidae</taxon>
        <taxon>Dibothriocephalus</taxon>
    </lineage>
</organism>
<proteinExistence type="predicted"/>
<dbReference type="EMBL" id="UYRU01053008">
    <property type="protein sequence ID" value="VDN12095.1"/>
    <property type="molecule type" value="Genomic_DNA"/>
</dbReference>
<feature type="compositionally biased region" description="Polar residues" evidence="1">
    <location>
        <begin position="9"/>
        <end position="32"/>
    </location>
</feature>
<feature type="region of interest" description="Disordered" evidence="1">
    <location>
        <begin position="1"/>
        <end position="54"/>
    </location>
</feature>
<name>A0A3P7L3W3_DIBLA</name>
<dbReference type="Proteomes" id="UP000281553">
    <property type="component" value="Unassembled WGS sequence"/>
</dbReference>